<accession>A0AAX6SMU8</accession>
<dbReference type="GO" id="GO:0046982">
    <property type="term" value="F:protein heterodimerization activity"/>
    <property type="evidence" value="ECO:0007669"/>
    <property type="project" value="InterPro"/>
</dbReference>
<evidence type="ECO:0000256" key="1">
    <source>
        <dbReference type="ARBA" id="ARBA00004123"/>
    </source>
</evidence>
<evidence type="ECO:0000256" key="9">
    <source>
        <dbReference type="ARBA" id="ARBA00023269"/>
    </source>
</evidence>
<evidence type="ECO:0000256" key="8">
    <source>
        <dbReference type="ARBA" id="ARBA00023242"/>
    </source>
</evidence>
<dbReference type="GeneID" id="101713540"/>
<evidence type="ECO:0000256" key="5">
    <source>
        <dbReference type="ARBA" id="ARBA00022843"/>
    </source>
</evidence>
<evidence type="ECO:0000259" key="13">
    <source>
        <dbReference type="Pfam" id="PF16211"/>
    </source>
</evidence>
<feature type="region of interest" description="Disordered" evidence="11">
    <location>
        <begin position="1"/>
        <end position="24"/>
    </location>
</feature>
<evidence type="ECO:0000256" key="2">
    <source>
        <dbReference type="ARBA" id="ARBA00004286"/>
    </source>
</evidence>
<evidence type="ECO:0000259" key="12">
    <source>
        <dbReference type="Pfam" id="PF00125"/>
    </source>
</evidence>
<dbReference type="InterPro" id="IPR007125">
    <property type="entry name" value="H2A/H2B/H3"/>
</dbReference>
<dbReference type="Pfam" id="PF16211">
    <property type="entry name" value="Histone_H2A_C"/>
    <property type="match status" value="1"/>
</dbReference>
<evidence type="ECO:0000256" key="11">
    <source>
        <dbReference type="SAM" id="MobiDB-lite"/>
    </source>
</evidence>
<dbReference type="InterPro" id="IPR032454">
    <property type="entry name" value="Histone_H2A_C"/>
</dbReference>
<comment type="similarity">
    <text evidence="3 10">Belongs to the histone H2A family.</text>
</comment>
<dbReference type="PANTHER" id="PTHR23430">
    <property type="entry name" value="HISTONE H2A"/>
    <property type="match status" value="1"/>
</dbReference>
<dbReference type="PRINTS" id="PR00620">
    <property type="entry name" value="HISTONEH2A"/>
</dbReference>
<dbReference type="SMART" id="SM00414">
    <property type="entry name" value="H2A"/>
    <property type="match status" value="1"/>
</dbReference>
<evidence type="ECO:0000256" key="4">
    <source>
        <dbReference type="ARBA" id="ARBA00022454"/>
    </source>
</evidence>
<evidence type="ECO:0000256" key="7">
    <source>
        <dbReference type="ARBA" id="ARBA00023125"/>
    </source>
</evidence>
<evidence type="ECO:0000313" key="15">
    <source>
        <dbReference type="RefSeq" id="XP_021109934.1"/>
    </source>
</evidence>
<dbReference type="PROSITE" id="PS00046">
    <property type="entry name" value="HISTONE_H2A"/>
    <property type="match status" value="1"/>
</dbReference>
<keyword evidence="4 10" id="KW-0158">Chromosome</keyword>
<keyword evidence="5" id="KW-0832">Ubl conjugation</keyword>
<dbReference type="Gene3D" id="1.10.20.10">
    <property type="entry name" value="Histone, subunit A"/>
    <property type="match status" value="1"/>
</dbReference>
<evidence type="ECO:0000313" key="14">
    <source>
        <dbReference type="Proteomes" id="UP000694906"/>
    </source>
</evidence>
<evidence type="ECO:0000256" key="6">
    <source>
        <dbReference type="ARBA" id="ARBA00022990"/>
    </source>
</evidence>
<dbReference type="InterPro" id="IPR032458">
    <property type="entry name" value="Histone_H2A_CS"/>
</dbReference>
<dbReference type="GO" id="GO:0000786">
    <property type="term" value="C:nucleosome"/>
    <property type="evidence" value="ECO:0007669"/>
    <property type="project" value="UniProtKB-KW"/>
</dbReference>
<keyword evidence="14" id="KW-1185">Reference proteome</keyword>
<keyword evidence="7 10" id="KW-0238">DNA-binding</keyword>
<comment type="subcellular location">
    <subcellularLocation>
        <location evidence="2">Chromosome</location>
    </subcellularLocation>
    <subcellularLocation>
        <location evidence="1 10">Nucleus</location>
    </subcellularLocation>
</comment>
<reference evidence="15" key="1">
    <citation type="submission" date="2025-08" db="UniProtKB">
        <authorList>
            <consortium name="RefSeq"/>
        </authorList>
    </citation>
    <scope>IDENTIFICATION</scope>
</reference>
<comment type="subunit">
    <text evidence="10">The nucleosome is a histone octamer containing two molecules each of H2A, H2B, H3 and H4 assembled in one H3-H4 heterotetramer and two H2A-H2B heterodimers. The octamer wraps approximately 147 bp of DNA.</text>
</comment>
<feature type="domain" description="Core Histone H2A/H2B/H3" evidence="12">
    <location>
        <begin position="12"/>
        <end position="95"/>
    </location>
</feature>
<dbReference type="InterPro" id="IPR002119">
    <property type="entry name" value="Histone_H2A"/>
</dbReference>
<feature type="domain" description="Histone H2A C-terminal" evidence="13">
    <location>
        <begin position="138"/>
        <end position="157"/>
    </location>
</feature>
<name>A0AAX6SMU8_HETGA</name>
<dbReference type="GO" id="GO:0003677">
    <property type="term" value="F:DNA binding"/>
    <property type="evidence" value="ECO:0007669"/>
    <property type="project" value="UniProtKB-KW"/>
</dbReference>
<keyword evidence="6" id="KW-0007">Acetylation</keyword>
<gene>
    <name evidence="15" type="primary">LOC101713540</name>
</gene>
<dbReference type="GO" id="GO:0030527">
    <property type="term" value="F:structural constituent of chromatin"/>
    <property type="evidence" value="ECO:0007669"/>
    <property type="project" value="InterPro"/>
</dbReference>
<dbReference type="SUPFAM" id="SSF47113">
    <property type="entry name" value="Histone-fold"/>
    <property type="match status" value="1"/>
</dbReference>
<keyword evidence="9 10" id="KW-0544">Nucleosome core</keyword>
<sequence length="158" mass="16795">MSKAGGKAGKDSGKAKAKAVSRSQRAGLQFPVGRIHRHLKTRTTSHGRVGATAAVYSAAILEYLTAEVLELAGNASKDLKVKRITPRHLQLAIRGDEELDSLIKATIAGGGMCHLPARSPAFLRVLFGLVTLHLRLLGGVIPHIHKSLIGKKGQQKTA</sequence>
<protein>
    <recommendedName>
        <fullName evidence="10">Histone H2A</fullName>
    </recommendedName>
</protein>
<dbReference type="FunFam" id="1.10.20.10:FF:000005">
    <property type="entry name" value="Histone H2A"/>
    <property type="match status" value="1"/>
</dbReference>
<dbReference type="AlphaFoldDB" id="A0AAX6SMU8"/>
<keyword evidence="8 10" id="KW-0539">Nucleus</keyword>
<evidence type="ECO:0000256" key="3">
    <source>
        <dbReference type="ARBA" id="ARBA00010691"/>
    </source>
</evidence>
<organism evidence="14 15">
    <name type="scientific">Heterocephalus glaber</name>
    <name type="common">Naked mole rat</name>
    <dbReference type="NCBI Taxonomy" id="10181"/>
    <lineage>
        <taxon>Eukaryota</taxon>
        <taxon>Metazoa</taxon>
        <taxon>Chordata</taxon>
        <taxon>Craniata</taxon>
        <taxon>Vertebrata</taxon>
        <taxon>Euteleostomi</taxon>
        <taxon>Mammalia</taxon>
        <taxon>Eutheria</taxon>
        <taxon>Euarchontoglires</taxon>
        <taxon>Glires</taxon>
        <taxon>Rodentia</taxon>
        <taxon>Hystricomorpha</taxon>
        <taxon>Bathyergidae</taxon>
        <taxon>Heterocephalus</taxon>
    </lineage>
</organism>
<dbReference type="Pfam" id="PF00125">
    <property type="entry name" value="Histone"/>
    <property type="match status" value="1"/>
</dbReference>
<dbReference type="GO" id="GO:0005634">
    <property type="term" value="C:nucleus"/>
    <property type="evidence" value="ECO:0007669"/>
    <property type="project" value="UniProtKB-SubCell"/>
</dbReference>
<evidence type="ECO:0000256" key="10">
    <source>
        <dbReference type="RuleBase" id="RU003767"/>
    </source>
</evidence>
<dbReference type="RefSeq" id="XP_021109934.1">
    <property type="nucleotide sequence ID" value="XM_021254275.1"/>
</dbReference>
<dbReference type="CDD" id="cd00074">
    <property type="entry name" value="HFD_H2A"/>
    <property type="match status" value="1"/>
</dbReference>
<dbReference type="Proteomes" id="UP000694906">
    <property type="component" value="Unplaced"/>
</dbReference>
<proteinExistence type="inferred from homology"/>
<dbReference type="InterPro" id="IPR009072">
    <property type="entry name" value="Histone-fold"/>
</dbReference>